<keyword evidence="1" id="KW-0732">Signal</keyword>
<evidence type="ECO:0000313" key="3">
    <source>
        <dbReference type="Proteomes" id="UP000195570"/>
    </source>
</evidence>
<gene>
    <name evidence="2" type="ORF">TEOVI_000042400</name>
</gene>
<name>A0A1G4I684_TRYEQ</name>
<evidence type="ECO:0000313" key="2">
    <source>
        <dbReference type="EMBL" id="SCU67306.1"/>
    </source>
</evidence>
<evidence type="ECO:0000256" key="1">
    <source>
        <dbReference type="SAM" id="SignalP"/>
    </source>
</evidence>
<comment type="caution">
    <text evidence="2">The sequence shown here is derived from an EMBL/GenBank/DDBJ whole genome shotgun (WGS) entry which is preliminary data.</text>
</comment>
<feature type="chain" id="PRO_5009235224" description="Secreted protein" evidence="1">
    <location>
        <begin position="26"/>
        <end position="70"/>
    </location>
</feature>
<evidence type="ECO:0008006" key="4">
    <source>
        <dbReference type="Google" id="ProtNLM"/>
    </source>
</evidence>
<dbReference type="RefSeq" id="XP_067078638.1">
    <property type="nucleotide sequence ID" value="XM_067222537.1"/>
</dbReference>
<organism evidence="2 3">
    <name type="scientific">Trypanosoma equiperdum</name>
    <dbReference type="NCBI Taxonomy" id="5694"/>
    <lineage>
        <taxon>Eukaryota</taxon>
        <taxon>Discoba</taxon>
        <taxon>Euglenozoa</taxon>
        <taxon>Kinetoplastea</taxon>
        <taxon>Metakinetoplastina</taxon>
        <taxon>Trypanosomatida</taxon>
        <taxon>Trypanosomatidae</taxon>
        <taxon>Trypanosoma</taxon>
    </lineage>
</organism>
<dbReference type="Proteomes" id="UP000195570">
    <property type="component" value="Unassembled WGS sequence"/>
</dbReference>
<dbReference type="GeneID" id="92374364"/>
<protein>
    <recommendedName>
        <fullName evidence="4">Secreted protein</fullName>
    </recommendedName>
</protein>
<reference evidence="2" key="1">
    <citation type="submission" date="2016-09" db="EMBL/GenBank/DDBJ databases">
        <authorList>
            <person name="Hebert L."/>
            <person name="Moumen B."/>
        </authorList>
    </citation>
    <scope>NUCLEOTIDE SEQUENCE [LARGE SCALE GENOMIC DNA]</scope>
    <source>
        <strain evidence="2">OVI</strain>
    </source>
</reference>
<accession>A0A1G4I684</accession>
<feature type="signal peptide" evidence="1">
    <location>
        <begin position="1"/>
        <end position="25"/>
    </location>
</feature>
<dbReference type="EMBL" id="CZPT02000721">
    <property type="protein sequence ID" value="SCU67306.1"/>
    <property type="molecule type" value="Genomic_DNA"/>
</dbReference>
<sequence length="70" mass="8122">MRHRTFRKFLFFNRIFSFLLLVSNCFPSILPSAVEWGTAQNSVDHILPYSRKRAWHSGPLHYNAGTKGKA</sequence>
<keyword evidence="3" id="KW-1185">Reference proteome</keyword>
<dbReference type="AlphaFoldDB" id="A0A1G4I684"/>
<dbReference type="VEuPathDB" id="TriTrypDB:TEOVI_000042400"/>
<proteinExistence type="predicted"/>